<comment type="caution">
    <text evidence="1">The sequence shown here is derived from an EMBL/GenBank/DDBJ whole genome shotgun (WGS) entry which is preliminary data.</text>
</comment>
<reference evidence="1" key="1">
    <citation type="journal article" date="2015" name="Nature">
        <title>Complex archaea that bridge the gap between prokaryotes and eukaryotes.</title>
        <authorList>
            <person name="Spang A."/>
            <person name="Saw J.H."/>
            <person name="Jorgensen S.L."/>
            <person name="Zaremba-Niedzwiedzka K."/>
            <person name="Martijn J."/>
            <person name="Lind A.E."/>
            <person name="van Eijk R."/>
            <person name="Schleper C."/>
            <person name="Guy L."/>
            <person name="Ettema T.J."/>
        </authorList>
    </citation>
    <scope>NUCLEOTIDE SEQUENCE</scope>
</reference>
<protein>
    <recommendedName>
        <fullName evidence="2">DUF3800 domain-containing protein</fullName>
    </recommendedName>
</protein>
<evidence type="ECO:0008006" key="2">
    <source>
        <dbReference type="Google" id="ProtNLM"/>
    </source>
</evidence>
<gene>
    <name evidence="1" type="ORF">LCGC14_1309020</name>
</gene>
<evidence type="ECO:0000313" key="1">
    <source>
        <dbReference type="EMBL" id="KKM83474.1"/>
    </source>
</evidence>
<proteinExistence type="predicted"/>
<accession>A0A0F9KMY1</accession>
<organism evidence="1">
    <name type="scientific">marine sediment metagenome</name>
    <dbReference type="NCBI Taxonomy" id="412755"/>
    <lineage>
        <taxon>unclassified sequences</taxon>
        <taxon>metagenomes</taxon>
        <taxon>ecological metagenomes</taxon>
    </lineage>
</organism>
<sequence>MHAKIIGFDESGKMGDDQIYFCQVEFDEENEPDLFINNIIEVKDLLLKKKELTGWDKKYKTKICHNLIKKGLIKIKFFKLNPIEQNKILNDVFNYQASFLYNERNKLIEMYKERKTEKLTHLIAQLYHYREAYYLPEFCMKSYAYIYILNRFCMNKNILSFLQNQDNIIKAQIDGGHIFTFWWFEFIKNHSQNDILENNLFINGVSHGDEYYLSINIAGLFANTFRENPQFFFNYPIEDITYNFNNINISKDNFYGSMWYFLKNPYFRNRLLFIGKSELFRLIPYLLNIAERTVIYEPFLIKKNIQDFFKYFKQGPPEKNLVIHSQNLSKNDKQNVEYCKKLGIEIKRIDEFTEAYSDFNDFILEQSDYYNEETKRKVKDVLDKYRNFF</sequence>
<name>A0A0F9KMY1_9ZZZZ</name>
<dbReference type="EMBL" id="LAZR01007708">
    <property type="protein sequence ID" value="KKM83474.1"/>
    <property type="molecule type" value="Genomic_DNA"/>
</dbReference>
<dbReference type="AlphaFoldDB" id="A0A0F9KMY1"/>